<dbReference type="EMBL" id="JACCDF010000002">
    <property type="protein sequence ID" value="NYS60041.1"/>
    <property type="molecule type" value="Genomic_DNA"/>
</dbReference>
<reference evidence="1 2" key="1">
    <citation type="journal article" date="2015" name="Int. J. Syst. Evol. Microbiol.">
        <title>Halomonas salicampi sp. nov., a halotolerant and alkalitolerant bacterium isolated from a saltern soil.</title>
        <authorList>
            <person name="Lee J.C."/>
            <person name="Kim Y.S."/>
            <person name="Yun B.S."/>
            <person name="Whang K.S."/>
        </authorList>
    </citation>
    <scope>NUCLEOTIDE SEQUENCE [LARGE SCALE GENOMIC DNA]</scope>
    <source>
        <strain evidence="1 2">BH103</strain>
    </source>
</reference>
<sequence>MNTPNDPETPSASGDMETDYVVGQDNIEGQLGPIGFDIHNRVFMISALMFFITSSDSGSLVIDTQP</sequence>
<evidence type="ECO:0000313" key="2">
    <source>
        <dbReference type="Proteomes" id="UP000586119"/>
    </source>
</evidence>
<name>A0A7Z0LJB3_9GAMM</name>
<dbReference type="Proteomes" id="UP000586119">
    <property type="component" value="Unassembled WGS sequence"/>
</dbReference>
<evidence type="ECO:0000313" key="1">
    <source>
        <dbReference type="EMBL" id="NYS60041.1"/>
    </source>
</evidence>
<protein>
    <submittedName>
        <fullName evidence="1">Uncharacterized protein</fullName>
    </submittedName>
</protein>
<organism evidence="1 2">
    <name type="scientific">Vreelandella salicampi</name>
    <dbReference type="NCBI Taxonomy" id="1449798"/>
    <lineage>
        <taxon>Bacteria</taxon>
        <taxon>Pseudomonadati</taxon>
        <taxon>Pseudomonadota</taxon>
        <taxon>Gammaproteobacteria</taxon>
        <taxon>Oceanospirillales</taxon>
        <taxon>Halomonadaceae</taxon>
        <taxon>Vreelandella</taxon>
    </lineage>
</organism>
<dbReference type="AlphaFoldDB" id="A0A7Z0LJB3"/>
<proteinExistence type="predicted"/>
<gene>
    <name evidence="1" type="ORF">HZS81_04605</name>
</gene>
<dbReference type="RefSeq" id="WP_179929042.1">
    <property type="nucleotide sequence ID" value="NZ_JACCDF010000002.1"/>
</dbReference>
<comment type="caution">
    <text evidence="1">The sequence shown here is derived from an EMBL/GenBank/DDBJ whole genome shotgun (WGS) entry which is preliminary data.</text>
</comment>
<keyword evidence="2" id="KW-1185">Reference proteome</keyword>
<accession>A0A7Z0LJB3</accession>